<dbReference type="Proteomes" id="UP000006329">
    <property type="component" value="Unassembled WGS sequence"/>
</dbReference>
<sequence length="64" mass="7544">MPKISLKQLSYFRERKRLSKIRTILFGIVCRNNETGEFLNCLKIESMICEIRYGGKNSFQVVNE</sequence>
<organism evidence="1 2">
    <name type="scientific">Leptospira santarosai str. MOR084</name>
    <dbReference type="NCBI Taxonomy" id="1049984"/>
    <lineage>
        <taxon>Bacteria</taxon>
        <taxon>Pseudomonadati</taxon>
        <taxon>Spirochaetota</taxon>
        <taxon>Spirochaetia</taxon>
        <taxon>Leptospirales</taxon>
        <taxon>Leptospiraceae</taxon>
        <taxon>Leptospira</taxon>
    </lineage>
</organism>
<accession>A0A0E2BE89</accession>
<dbReference type="EMBL" id="AHON02000053">
    <property type="protein sequence ID" value="EKO33245.1"/>
    <property type="molecule type" value="Genomic_DNA"/>
</dbReference>
<proteinExistence type="predicted"/>
<gene>
    <name evidence="1" type="ORF">LEP1GSC179_2737</name>
</gene>
<dbReference type="AlphaFoldDB" id="A0A0E2BE89"/>
<name>A0A0E2BE89_9LEPT</name>
<dbReference type="GeneID" id="69784675"/>
<evidence type="ECO:0000313" key="2">
    <source>
        <dbReference type="Proteomes" id="UP000006329"/>
    </source>
</evidence>
<protein>
    <submittedName>
        <fullName evidence="1">Uncharacterized protein</fullName>
    </submittedName>
</protein>
<dbReference type="RefSeq" id="WP_004462666.1">
    <property type="nucleotide sequence ID" value="NZ_AHON02000053.1"/>
</dbReference>
<keyword evidence="2" id="KW-1185">Reference proteome</keyword>
<comment type="caution">
    <text evidence="1">The sequence shown here is derived from an EMBL/GenBank/DDBJ whole genome shotgun (WGS) entry which is preliminary data.</text>
</comment>
<evidence type="ECO:0000313" key="1">
    <source>
        <dbReference type="EMBL" id="EKO33245.1"/>
    </source>
</evidence>
<reference evidence="1" key="1">
    <citation type="submission" date="2012-10" db="EMBL/GenBank/DDBJ databases">
        <authorList>
            <person name="Harkins D.M."/>
            <person name="Durkin A.S."/>
            <person name="Brinkac L.M."/>
            <person name="Haft D.H."/>
            <person name="Selengut J.D."/>
            <person name="Sanka R."/>
            <person name="DePew J."/>
            <person name="Purushe J."/>
            <person name="Matthias M.A."/>
            <person name="Vinetz J.M."/>
            <person name="Sutton G.G."/>
            <person name="Nierman W.C."/>
            <person name="Fouts D.E."/>
        </authorList>
    </citation>
    <scope>NUCLEOTIDE SEQUENCE [LARGE SCALE GENOMIC DNA]</scope>
    <source>
        <strain evidence="1">MOR084</strain>
    </source>
</reference>